<dbReference type="AlphaFoldDB" id="A0A914QRG4"/>
<name>A0A914QRG4_9BILA</name>
<dbReference type="Pfam" id="PF12762">
    <property type="entry name" value="DDE_Tnp_IS1595"/>
    <property type="match status" value="1"/>
</dbReference>
<dbReference type="Proteomes" id="UP000887578">
    <property type="component" value="Unplaced"/>
</dbReference>
<dbReference type="NCBIfam" id="NF033547">
    <property type="entry name" value="transpos_IS1595"/>
    <property type="match status" value="1"/>
</dbReference>
<dbReference type="InterPro" id="IPR024445">
    <property type="entry name" value="Tnp_ISXO2-like"/>
</dbReference>
<dbReference type="PANTHER" id="PTHR47163:SF2">
    <property type="entry name" value="SI:DKEY-17M8.2"/>
    <property type="match status" value="1"/>
</dbReference>
<dbReference type="InterPro" id="IPR053164">
    <property type="entry name" value="IS1016-like_transposase"/>
</dbReference>
<organism evidence="2 3">
    <name type="scientific">Panagrolaimus davidi</name>
    <dbReference type="NCBI Taxonomy" id="227884"/>
    <lineage>
        <taxon>Eukaryota</taxon>
        <taxon>Metazoa</taxon>
        <taxon>Ecdysozoa</taxon>
        <taxon>Nematoda</taxon>
        <taxon>Chromadorea</taxon>
        <taxon>Rhabditida</taxon>
        <taxon>Tylenchina</taxon>
        <taxon>Panagrolaimomorpha</taxon>
        <taxon>Panagrolaimoidea</taxon>
        <taxon>Panagrolaimidae</taxon>
        <taxon>Panagrolaimus</taxon>
    </lineage>
</organism>
<proteinExistence type="predicted"/>
<evidence type="ECO:0000259" key="1">
    <source>
        <dbReference type="SMART" id="SM01126"/>
    </source>
</evidence>
<keyword evidence="2" id="KW-1185">Reference proteome</keyword>
<sequence>MGLIPKNRDCEECGRMMRVEKMRNTFRFRCRRKDCVGGSIAMLDKTFFGGSHLSLKEIFQITYFWSRNFVQYDEMRFQMNRGASELSDATICDWLRFCRDICAEHYIRNPKRLGGVGSIVEIDETCVSRRKYNRGRILMEQVWVFGGVERGTNKVFMEIVEDRTAATLLPLIQKYILPGTTIISDLWRAYFRIGELPEAYTHLTVNHSINFVDPESGAHTQSVESNWQQYKMGGKKRYGTHRTMLQDYIEEFYWRKEFAGNDCFYNFWNQVREHYANL</sequence>
<dbReference type="PANTHER" id="PTHR47163">
    <property type="entry name" value="DDE_TNP_IS1595 DOMAIN-CONTAINING PROTEIN"/>
    <property type="match status" value="1"/>
</dbReference>
<dbReference type="SMART" id="SM01126">
    <property type="entry name" value="DDE_Tnp_IS1595"/>
    <property type="match status" value="1"/>
</dbReference>
<reference evidence="3" key="1">
    <citation type="submission" date="2022-11" db="UniProtKB">
        <authorList>
            <consortium name="WormBaseParasite"/>
        </authorList>
    </citation>
    <scope>IDENTIFICATION</scope>
</reference>
<evidence type="ECO:0000313" key="2">
    <source>
        <dbReference type="Proteomes" id="UP000887578"/>
    </source>
</evidence>
<protein>
    <submittedName>
        <fullName evidence="3">ISXO2-like transposase domain-containing protein</fullName>
    </submittedName>
</protein>
<accession>A0A914QRG4</accession>
<evidence type="ECO:0000313" key="3">
    <source>
        <dbReference type="WBParaSite" id="PDA_v2.g2998.t1"/>
    </source>
</evidence>
<feature type="domain" description="ISXO2-like transposase" evidence="1">
    <location>
        <begin position="112"/>
        <end position="257"/>
    </location>
</feature>
<dbReference type="WBParaSite" id="PDA_v2.g2998.t1">
    <property type="protein sequence ID" value="PDA_v2.g2998.t1"/>
    <property type="gene ID" value="PDA_v2.g2998"/>
</dbReference>